<organism evidence="1 2">
    <name type="scientific">Solanum commersonii</name>
    <name type="common">Commerson's wild potato</name>
    <name type="synonym">Commerson's nightshade</name>
    <dbReference type="NCBI Taxonomy" id="4109"/>
    <lineage>
        <taxon>Eukaryota</taxon>
        <taxon>Viridiplantae</taxon>
        <taxon>Streptophyta</taxon>
        <taxon>Embryophyta</taxon>
        <taxon>Tracheophyta</taxon>
        <taxon>Spermatophyta</taxon>
        <taxon>Magnoliopsida</taxon>
        <taxon>eudicotyledons</taxon>
        <taxon>Gunneridae</taxon>
        <taxon>Pentapetalae</taxon>
        <taxon>asterids</taxon>
        <taxon>lamiids</taxon>
        <taxon>Solanales</taxon>
        <taxon>Solanaceae</taxon>
        <taxon>Solanoideae</taxon>
        <taxon>Solaneae</taxon>
        <taxon>Solanum</taxon>
    </lineage>
</organism>
<dbReference type="EMBL" id="JACXVP010000011">
    <property type="protein sequence ID" value="KAG5575867.1"/>
    <property type="molecule type" value="Genomic_DNA"/>
</dbReference>
<feature type="non-terminal residue" evidence="1">
    <location>
        <position position="1"/>
    </location>
</feature>
<name>A0A9J5WJ28_SOLCO</name>
<dbReference type="Proteomes" id="UP000824120">
    <property type="component" value="Chromosome 11"/>
</dbReference>
<comment type="caution">
    <text evidence="1">The sequence shown here is derived from an EMBL/GenBank/DDBJ whole genome shotgun (WGS) entry which is preliminary data.</text>
</comment>
<evidence type="ECO:0000313" key="1">
    <source>
        <dbReference type="EMBL" id="KAG5575867.1"/>
    </source>
</evidence>
<reference evidence="1 2" key="1">
    <citation type="submission" date="2020-09" db="EMBL/GenBank/DDBJ databases">
        <title>De no assembly of potato wild relative species, Solanum commersonii.</title>
        <authorList>
            <person name="Cho K."/>
        </authorList>
    </citation>
    <scope>NUCLEOTIDE SEQUENCE [LARGE SCALE GENOMIC DNA]</scope>
    <source>
        <strain evidence="1">LZ3.2</strain>
        <tissue evidence="1">Leaf</tissue>
    </source>
</reference>
<accession>A0A9J5WJ28</accession>
<dbReference type="AlphaFoldDB" id="A0A9J5WJ28"/>
<sequence length="61" mass="7346">SHFKITLLHINYHNLEVYLHNIVGTQGHGGWRRIKKWFNTKTNLGFSWIMKIMMLISNYRS</sequence>
<proteinExistence type="predicted"/>
<evidence type="ECO:0000313" key="2">
    <source>
        <dbReference type="Proteomes" id="UP000824120"/>
    </source>
</evidence>
<protein>
    <submittedName>
        <fullName evidence="1">Uncharacterized protein</fullName>
    </submittedName>
</protein>
<keyword evidence="2" id="KW-1185">Reference proteome</keyword>
<gene>
    <name evidence="1" type="ORF">H5410_056001</name>
</gene>